<comment type="caution">
    <text evidence="7">The sequence shown here is derived from an EMBL/GenBank/DDBJ whole genome shotgun (WGS) entry which is preliminary data.</text>
</comment>
<evidence type="ECO:0000313" key="7">
    <source>
        <dbReference type="EMBL" id="MBK1880370.1"/>
    </source>
</evidence>
<sequence length="293" mass="30887">MSTADLVRLLGLSAVWGSSFLFLRIAAPAFGPIPLILIRIGGAALCLTPFLLDRKVREGIRSNAGHLFVLGLFNSAIPFCLLAYAALSLEAGFASLLNATTPLFAALVGWAWMGQSLRASQVFGLLIGVCGVLILVWGKLSFKEGGLGWAIAAALLATVSYGIAVHYTKRYLGRVTATVATTGSLTGATLILLPLGLWYWPEVNPGWLPWLSAFALAAFCTALAYVIFFRIIATAGGTNASTVTFIVPGFAILWGAIFLDEVITPRIVAGMIVTLVGTAYTTGLIGFGKAKTQ</sequence>
<feature type="domain" description="EamA" evidence="6">
    <location>
        <begin position="10"/>
        <end position="136"/>
    </location>
</feature>
<dbReference type="Pfam" id="PF00892">
    <property type="entry name" value="EamA"/>
    <property type="match status" value="2"/>
</dbReference>
<dbReference type="AlphaFoldDB" id="A0A934VTS2"/>
<feature type="transmembrane region" description="Helical" evidence="5">
    <location>
        <begin position="64"/>
        <end position="87"/>
    </location>
</feature>
<comment type="subcellular location">
    <subcellularLocation>
        <location evidence="1">Membrane</location>
        <topology evidence="1">Multi-pass membrane protein</topology>
    </subcellularLocation>
</comment>
<feature type="transmembrane region" description="Helical" evidence="5">
    <location>
        <begin position="240"/>
        <end position="259"/>
    </location>
</feature>
<evidence type="ECO:0000259" key="6">
    <source>
        <dbReference type="Pfam" id="PF00892"/>
    </source>
</evidence>
<evidence type="ECO:0000256" key="1">
    <source>
        <dbReference type="ARBA" id="ARBA00004141"/>
    </source>
</evidence>
<feature type="domain" description="EamA" evidence="6">
    <location>
        <begin position="149"/>
        <end position="281"/>
    </location>
</feature>
<organism evidence="7 8">
    <name type="scientific">Pelagicoccus mobilis</name>
    <dbReference type="NCBI Taxonomy" id="415221"/>
    <lineage>
        <taxon>Bacteria</taxon>
        <taxon>Pseudomonadati</taxon>
        <taxon>Verrucomicrobiota</taxon>
        <taxon>Opitutia</taxon>
        <taxon>Puniceicoccales</taxon>
        <taxon>Pelagicoccaceae</taxon>
        <taxon>Pelagicoccus</taxon>
    </lineage>
</organism>
<protein>
    <submittedName>
        <fullName evidence="7">DMT family transporter</fullName>
    </submittedName>
</protein>
<evidence type="ECO:0000256" key="2">
    <source>
        <dbReference type="ARBA" id="ARBA00022692"/>
    </source>
</evidence>
<feature type="transmembrane region" description="Helical" evidence="5">
    <location>
        <begin position="207"/>
        <end position="228"/>
    </location>
</feature>
<dbReference type="SUPFAM" id="SSF103481">
    <property type="entry name" value="Multidrug resistance efflux transporter EmrE"/>
    <property type="match status" value="2"/>
</dbReference>
<dbReference type="InterPro" id="IPR037185">
    <property type="entry name" value="EmrE-like"/>
</dbReference>
<feature type="transmembrane region" description="Helical" evidence="5">
    <location>
        <begin position="93"/>
        <end position="113"/>
    </location>
</feature>
<proteinExistence type="predicted"/>
<evidence type="ECO:0000313" key="8">
    <source>
        <dbReference type="Proteomes" id="UP000617628"/>
    </source>
</evidence>
<feature type="transmembrane region" description="Helical" evidence="5">
    <location>
        <begin position="146"/>
        <end position="167"/>
    </location>
</feature>
<accession>A0A934VTS2</accession>
<dbReference type="InterPro" id="IPR000620">
    <property type="entry name" value="EamA_dom"/>
</dbReference>
<evidence type="ECO:0000256" key="5">
    <source>
        <dbReference type="SAM" id="Phobius"/>
    </source>
</evidence>
<dbReference type="PANTHER" id="PTHR32322:SF9">
    <property type="entry name" value="AMINO-ACID METABOLITE EFFLUX PUMP-RELATED"/>
    <property type="match status" value="1"/>
</dbReference>
<dbReference type="EMBL" id="JAENIL010000084">
    <property type="protein sequence ID" value="MBK1880370.1"/>
    <property type="molecule type" value="Genomic_DNA"/>
</dbReference>
<dbReference type="InterPro" id="IPR050638">
    <property type="entry name" value="AA-Vitamin_Transporters"/>
</dbReference>
<keyword evidence="4 5" id="KW-0472">Membrane</keyword>
<evidence type="ECO:0000256" key="3">
    <source>
        <dbReference type="ARBA" id="ARBA00022989"/>
    </source>
</evidence>
<keyword evidence="2 5" id="KW-0812">Transmembrane</keyword>
<feature type="transmembrane region" description="Helical" evidence="5">
    <location>
        <begin position="265"/>
        <end position="287"/>
    </location>
</feature>
<dbReference type="Proteomes" id="UP000617628">
    <property type="component" value="Unassembled WGS sequence"/>
</dbReference>
<evidence type="ECO:0000256" key="4">
    <source>
        <dbReference type="ARBA" id="ARBA00023136"/>
    </source>
</evidence>
<gene>
    <name evidence="7" type="ORF">JIN87_26025</name>
</gene>
<feature type="transmembrane region" description="Helical" evidence="5">
    <location>
        <begin position="122"/>
        <end position="140"/>
    </location>
</feature>
<dbReference type="RefSeq" id="WP_200359261.1">
    <property type="nucleotide sequence ID" value="NZ_JAENIL010000084.1"/>
</dbReference>
<feature type="transmembrane region" description="Helical" evidence="5">
    <location>
        <begin position="179"/>
        <end position="201"/>
    </location>
</feature>
<keyword evidence="3 5" id="KW-1133">Transmembrane helix</keyword>
<dbReference type="GO" id="GO:0016020">
    <property type="term" value="C:membrane"/>
    <property type="evidence" value="ECO:0007669"/>
    <property type="project" value="UniProtKB-SubCell"/>
</dbReference>
<name>A0A934VTS2_9BACT</name>
<feature type="transmembrane region" description="Helical" evidence="5">
    <location>
        <begin position="33"/>
        <end position="52"/>
    </location>
</feature>
<dbReference type="PANTHER" id="PTHR32322">
    <property type="entry name" value="INNER MEMBRANE TRANSPORTER"/>
    <property type="match status" value="1"/>
</dbReference>
<keyword evidence="8" id="KW-1185">Reference proteome</keyword>
<reference evidence="7" key="1">
    <citation type="submission" date="2021-01" db="EMBL/GenBank/DDBJ databases">
        <title>Modified the classification status of verrucomicrobia.</title>
        <authorList>
            <person name="Feng X."/>
        </authorList>
    </citation>
    <scope>NUCLEOTIDE SEQUENCE</scope>
    <source>
        <strain evidence="7">KCTC 13126</strain>
    </source>
</reference>
<feature type="transmembrane region" description="Helical" evidence="5">
    <location>
        <begin position="7"/>
        <end position="27"/>
    </location>
</feature>